<gene>
    <name evidence="1" type="ORF">BRLA_c036440</name>
</gene>
<name>A0A075R977_BRELA</name>
<dbReference type="HOGENOM" id="CLU_1977340_0_0_9"/>
<dbReference type="STRING" id="1042163.BRLA_c036440"/>
<evidence type="ECO:0000313" key="1">
    <source>
        <dbReference type="EMBL" id="AIG27946.1"/>
    </source>
</evidence>
<dbReference type="AlphaFoldDB" id="A0A075R977"/>
<organism evidence="1 2">
    <name type="scientific">Brevibacillus laterosporus LMG 15441</name>
    <dbReference type="NCBI Taxonomy" id="1042163"/>
    <lineage>
        <taxon>Bacteria</taxon>
        <taxon>Bacillati</taxon>
        <taxon>Bacillota</taxon>
        <taxon>Bacilli</taxon>
        <taxon>Bacillales</taxon>
        <taxon>Paenibacillaceae</taxon>
        <taxon>Brevibacillus</taxon>
    </lineage>
</organism>
<dbReference type="Gene3D" id="3.30.2220.30">
    <property type="match status" value="1"/>
</dbReference>
<dbReference type="InterPro" id="IPR038559">
    <property type="entry name" value="XkdN-like_sf"/>
</dbReference>
<dbReference type="RefSeq" id="WP_003336525.1">
    <property type="nucleotide sequence ID" value="NZ_CP007806.1"/>
</dbReference>
<dbReference type="EMBL" id="CP007806">
    <property type="protein sequence ID" value="AIG27946.1"/>
    <property type="molecule type" value="Genomic_DNA"/>
</dbReference>
<sequence>MGKLEKFLAQANETTPRHEVEVSIDGEVWKVRQLTLMESRICEREADKGDKFDWYRYNDARIVKATEHDFNWNDPELKKAYKAGDKFELPGKLFDRNPDAYALLIETVRKANQGQTEEEAIEEAKN</sequence>
<dbReference type="eggNOG" id="ENOG502ZUF6">
    <property type="taxonomic scope" value="Bacteria"/>
</dbReference>
<protein>
    <submittedName>
        <fullName evidence="1">Phage XkdN-like protein</fullName>
    </submittedName>
</protein>
<dbReference type="KEGG" id="blr:BRLA_c036440"/>
<keyword evidence="2" id="KW-1185">Reference proteome</keyword>
<proteinExistence type="predicted"/>
<dbReference type="Proteomes" id="UP000005850">
    <property type="component" value="Chromosome"/>
</dbReference>
<evidence type="ECO:0000313" key="2">
    <source>
        <dbReference type="Proteomes" id="UP000005850"/>
    </source>
</evidence>
<reference evidence="1 2" key="1">
    <citation type="journal article" date="2011" name="J. Bacteriol.">
        <title>Genome sequence of Brevibacillus laterosporus LMG 15441, a pathogen of invertebrates.</title>
        <authorList>
            <person name="Djukic M."/>
            <person name="Poehlein A."/>
            <person name="Thurmer A."/>
            <person name="Daniel R."/>
        </authorList>
    </citation>
    <scope>NUCLEOTIDE SEQUENCE [LARGE SCALE GENOMIC DNA]</scope>
    <source>
        <strain evidence="1 2">LMG 15441</strain>
    </source>
</reference>
<accession>A0A075R977</accession>